<keyword evidence="2" id="KW-1185">Reference proteome</keyword>
<evidence type="ECO:0000313" key="1">
    <source>
        <dbReference type="EMBL" id="MDR6866626.1"/>
    </source>
</evidence>
<dbReference type="Proteomes" id="UP001259347">
    <property type="component" value="Unassembled WGS sequence"/>
</dbReference>
<comment type="caution">
    <text evidence="1">The sequence shown here is derived from an EMBL/GenBank/DDBJ whole genome shotgun (WGS) entry which is preliminary data.</text>
</comment>
<name>A0ABU1SAI8_9MICO</name>
<organism evidence="1 2">
    <name type="scientific">Microbacterium resistens</name>
    <dbReference type="NCBI Taxonomy" id="156977"/>
    <lineage>
        <taxon>Bacteria</taxon>
        <taxon>Bacillati</taxon>
        <taxon>Actinomycetota</taxon>
        <taxon>Actinomycetes</taxon>
        <taxon>Micrococcales</taxon>
        <taxon>Microbacteriaceae</taxon>
        <taxon>Microbacterium</taxon>
    </lineage>
</organism>
<evidence type="ECO:0000313" key="2">
    <source>
        <dbReference type="Proteomes" id="UP001259347"/>
    </source>
</evidence>
<reference evidence="1 2" key="1">
    <citation type="submission" date="2023-07" db="EMBL/GenBank/DDBJ databases">
        <title>Sorghum-associated microbial communities from plants grown in Nebraska, USA.</title>
        <authorList>
            <person name="Schachtman D."/>
        </authorList>
    </citation>
    <scope>NUCLEOTIDE SEQUENCE [LARGE SCALE GENOMIC DNA]</scope>
    <source>
        <strain evidence="1 2">2980</strain>
    </source>
</reference>
<gene>
    <name evidence="1" type="ORF">J2Y69_001219</name>
</gene>
<evidence type="ECO:0008006" key="3">
    <source>
        <dbReference type="Google" id="ProtNLM"/>
    </source>
</evidence>
<proteinExistence type="predicted"/>
<protein>
    <recommendedName>
        <fullName evidence="3">Transposase</fullName>
    </recommendedName>
</protein>
<accession>A0ABU1SAI8</accession>
<dbReference type="EMBL" id="JAVDUM010000004">
    <property type="protein sequence ID" value="MDR6866626.1"/>
    <property type="molecule type" value="Genomic_DNA"/>
</dbReference>
<sequence length="50" mass="5699">MLIPILEQLRVTRDISLPCTHADVARVDKTYSSRTIRQHLRGRGIKAAIQ</sequence>